<comment type="caution">
    <text evidence="1">The sequence shown here is derived from an EMBL/GenBank/DDBJ whole genome shotgun (WGS) entry which is preliminary data.</text>
</comment>
<name>A0AAD9V8M1_ACRCE</name>
<proteinExistence type="predicted"/>
<evidence type="ECO:0000313" key="2">
    <source>
        <dbReference type="Proteomes" id="UP001249851"/>
    </source>
</evidence>
<accession>A0AAD9V8M1</accession>
<dbReference type="EMBL" id="JARQWQ010000021">
    <property type="protein sequence ID" value="KAK2564800.1"/>
    <property type="molecule type" value="Genomic_DNA"/>
</dbReference>
<protein>
    <submittedName>
        <fullName evidence="1">Uncharacterized protein</fullName>
    </submittedName>
</protein>
<organism evidence="1 2">
    <name type="scientific">Acropora cervicornis</name>
    <name type="common">Staghorn coral</name>
    <dbReference type="NCBI Taxonomy" id="6130"/>
    <lineage>
        <taxon>Eukaryota</taxon>
        <taxon>Metazoa</taxon>
        <taxon>Cnidaria</taxon>
        <taxon>Anthozoa</taxon>
        <taxon>Hexacorallia</taxon>
        <taxon>Scleractinia</taxon>
        <taxon>Astrocoeniina</taxon>
        <taxon>Acroporidae</taxon>
        <taxon>Acropora</taxon>
    </lineage>
</organism>
<keyword evidence="2" id="KW-1185">Reference proteome</keyword>
<sequence length="121" mass="13895">MEPGKVPLSPVFPFSSQLHTIQPHCTETSLLTGQTEEEINPPGFRSYKAKDIRKKIFFFAFPKKLSSVNPVNTNATPIHWRAIRELPNNNTEPKMVKNFRVVVIMEHVRGPKFATVMKMKF</sequence>
<gene>
    <name evidence="1" type="ORF">P5673_011488</name>
</gene>
<reference evidence="1" key="1">
    <citation type="journal article" date="2023" name="G3 (Bethesda)">
        <title>Whole genome assembly and annotation of the endangered Caribbean coral Acropora cervicornis.</title>
        <authorList>
            <person name="Selwyn J.D."/>
            <person name="Vollmer S.V."/>
        </authorList>
    </citation>
    <scope>NUCLEOTIDE SEQUENCE</scope>
    <source>
        <strain evidence="1">K2</strain>
    </source>
</reference>
<evidence type="ECO:0000313" key="1">
    <source>
        <dbReference type="EMBL" id="KAK2564800.1"/>
    </source>
</evidence>
<dbReference type="Proteomes" id="UP001249851">
    <property type="component" value="Unassembled WGS sequence"/>
</dbReference>
<reference evidence="1" key="2">
    <citation type="journal article" date="2023" name="Science">
        <title>Genomic signatures of disease resistance in endangered staghorn corals.</title>
        <authorList>
            <person name="Vollmer S.V."/>
            <person name="Selwyn J.D."/>
            <person name="Despard B.A."/>
            <person name="Roesel C.L."/>
        </authorList>
    </citation>
    <scope>NUCLEOTIDE SEQUENCE</scope>
    <source>
        <strain evidence="1">K2</strain>
    </source>
</reference>
<dbReference type="AlphaFoldDB" id="A0AAD9V8M1"/>